<feature type="non-terminal residue" evidence="1">
    <location>
        <position position="134"/>
    </location>
</feature>
<dbReference type="Proteomes" id="UP001159428">
    <property type="component" value="Unassembled WGS sequence"/>
</dbReference>
<evidence type="ECO:0000313" key="2">
    <source>
        <dbReference type="Proteomes" id="UP001159428"/>
    </source>
</evidence>
<reference evidence="1 2" key="1">
    <citation type="submission" date="2022-05" db="EMBL/GenBank/DDBJ databases">
        <authorList>
            <consortium name="Genoscope - CEA"/>
            <person name="William W."/>
        </authorList>
    </citation>
    <scope>NUCLEOTIDE SEQUENCE [LARGE SCALE GENOMIC DNA]</scope>
</reference>
<dbReference type="EMBL" id="CALNXJ010000005">
    <property type="protein sequence ID" value="CAH3040211.1"/>
    <property type="molecule type" value="Genomic_DNA"/>
</dbReference>
<evidence type="ECO:0000313" key="1">
    <source>
        <dbReference type="EMBL" id="CAH3040211.1"/>
    </source>
</evidence>
<organism evidence="1 2">
    <name type="scientific">Pocillopora meandrina</name>
    <dbReference type="NCBI Taxonomy" id="46732"/>
    <lineage>
        <taxon>Eukaryota</taxon>
        <taxon>Metazoa</taxon>
        <taxon>Cnidaria</taxon>
        <taxon>Anthozoa</taxon>
        <taxon>Hexacorallia</taxon>
        <taxon>Scleractinia</taxon>
        <taxon>Astrocoeniina</taxon>
        <taxon>Pocilloporidae</taxon>
        <taxon>Pocillopora</taxon>
    </lineage>
</organism>
<protein>
    <submittedName>
        <fullName evidence="1">Uncharacterized protein</fullName>
    </submittedName>
</protein>
<gene>
    <name evidence="1" type="ORF">PMEA_00025834</name>
</gene>
<accession>A0AAU9VXG0</accession>
<keyword evidence="2" id="KW-1185">Reference proteome</keyword>
<proteinExistence type="predicted"/>
<sequence length="134" mass="15610">MGIERYVIVDWKVLDILNSWEKNKNAFGKYHHQCLIYARLLQLHMDLDYLPHILIIPIRSITGKDVYLALLWDYPEDCKQAIESFKWSLTLPKPTMKVRGRRPFLAEGRVDRSLPMRCFLDMDASAGELLGAFG</sequence>
<name>A0AAU9VXG0_9CNID</name>
<dbReference type="AlphaFoldDB" id="A0AAU9VXG0"/>
<comment type="caution">
    <text evidence="1">The sequence shown here is derived from an EMBL/GenBank/DDBJ whole genome shotgun (WGS) entry which is preliminary data.</text>
</comment>